<name>A0A1H2KMF5_9ACTN</name>
<keyword evidence="4" id="KW-1185">Reference proteome</keyword>
<proteinExistence type="predicted"/>
<dbReference type="EMBL" id="LT629791">
    <property type="protein sequence ID" value="SDU69867.1"/>
    <property type="molecule type" value="Genomic_DNA"/>
</dbReference>
<evidence type="ECO:0000259" key="2">
    <source>
        <dbReference type="Pfam" id="PF18726"/>
    </source>
</evidence>
<dbReference type="Pfam" id="PF18726">
    <property type="entry name" value="HEPN_SAV_6107"/>
    <property type="match status" value="1"/>
</dbReference>
<evidence type="ECO:0000313" key="4">
    <source>
        <dbReference type="Proteomes" id="UP000182977"/>
    </source>
</evidence>
<feature type="region of interest" description="Disordered" evidence="1">
    <location>
        <begin position="1"/>
        <end position="26"/>
    </location>
</feature>
<evidence type="ECO:0000256" key="1">
    <source>
        <dbReference type="SAM" id="MobiDB-lite"/>
    </source>
</evidence>
<evidence type="ECO:0000313" key="3">
    <source>
        <dbReference type="EMBL" id="SDU69867.1"/>
    </source>
</evidence>
<dbReference type="Proteomes" id="UP000182977">
    <property type="component" value="Chromosome I"/>
</dbReference>
<feature type="domain" description="SAV-6107-like HEPN" evidence="2">
    <location>
        <begin position="44"/>
        <end position="147"/>
    </location>
</feature>
<gene>
    <name evidence="3" type="ORF">SAMN04488563_4016</name>
</gene>
<reference evidence="4" key="1">
    <citation type="submission" date="2016-10" db="EMBL/GenBank/DDBJ databases">
        <authorList>
            <person name="Varghese N."/>
            <person name="Submissions S."/>
        </authorList>
    </citation>
    <scope>NUCLEOTIDE SEQUENCE [LARGE SCALE GENOMIC DNA]</scope>
    <source>
        <strain evidence="4">DSM 45079</strain>
    </source>
</reference>
<organism evidence="3 4">
    <name type="scientific">Jiangella alkaliphila</name>
    <dbReference type="NCBI Taxonomy" id="419479"/>
    <lineage>
        <taxon>Bacteria</taxon>
        <taxon>Bacillati</taxon>
        <taxon>Actinomycetota</taxon>
        <taxon>Actinomycetes</taxon>
        <taxon>Jiangellales</taxon>
        <taxon>Jiangellaceae</taxon>
        <taxon>Jiangella</taxon>
    </lineage>
</organism>
<sequence length="171" mass="17435">MTVEMQQHSGVAGGQGLPGRRTRPPMGHAALDLIEHARLCLAEAASAGHAGDRFAAAHLAALRAAAAVLAAKARPAESGRGRGRRGHGPRNVWDLLPGVAPELAEWAAFFGANAGKRAAAQAGLPGAVTPREADDLLREADAFLGLVCVLLGLPYQEPLDGPVVALVPGAA</sequence>
<protein>
    <recommendedName>
        <fullName evidence="2">SAV-6107-like HEPN domain-containing protein</fullName>
    </recommendedName>
</protein>
<dbReference type="RefSeq" id="WP_197683218.1">
    <property type="nucleotide sequence ID" value="NZ_KQ061233.1"/>
</dbReference>
<accession>A0A1H2KMF5</accession>
<dbReference type="AlphaFoldDB" id="A0A1H2KMF5"/>
<dbReference type="STRING" id="419479.SAMN04488563_4016"/>
<dbReference type="InterPro" id="IPR040891">
    <property type="entry name" value="HEPN_SAV_6107"/>
</dbReference>